<evidence type="ECO:0000256" key="1">
    <source>
        <dbReference type="ARBA" id="ARBA00006479"/>
    </source>
</evidence>
<gene>
    <name evidence="2" type="ORF">Afil01_49030</name>
</gene>
<organism evidence="2 3">
    <name type="scientific">Actinorhabdospora filicis</name>
    <dbReference type="NCBI Taxonomy" id="1785913"/>
    <lineage>
        <taxon>Bacteria</taxon>
        <taxon>Bacillati</taxon>
        <taxon>Actinomycetota</taxon>
        <taxon>Actinomycetes</taxon>
        <taxon>Micromonosporales</taxon>
        <taxon>Micromonosporaceae</taxon>
        <taxon>Actinorhabdospora</taxon>
    </lineage>
</organism>
<dbReference type="RefSeq" id="WP_285665221.1">
    <property type="nucleotide sequence ID" value="NZ_BSTX01000003.1"/>
</dbReference>
<dbReference type="PANTHER" id="PTHR18964">
    <property type="entry name" value="ROK (REPRESSOR, ORF, KINASE) FAMILY"/>
    <property type="match status" value="1"/>
</dbReference>
<dbReference type="SUPFAM" id="SSF53067">
    <property type="entry name" value="Actin-like ATPase domain"/>
    <property type="match status" value="1"/>
</dbReference>
<comment type="caution">
    <text evidence="2">The sequence shown here is derived from an EMBL/GenBank/DDBJ whole genome shotgun (WGS) entry which is preliminary data.</text>
</comment>
<protein>
    <submittedName>
        <fullName evidence="2">Transcriptional regulator</fullName>
    </submittedName>
</protein>
<dbReference type="Gene3D" id="1.10.10.10">
    <property type="entry name" value="Winged helix-like DNA-binding domain superfamily/Winged helix DNA-binding domain"/>
    <property type="match status" value="1"/>
</dbReference>
<evidence type="ECO:0000313" key="2">
    <source>
        <dbReference type="EMBL" id="GLZ80096.1"/>
    </source>
</evidence>
<keyword evidence="3" id="KW-1185">Reference proteome</keyword>
<proteinExistence type="inferred from homology"/>
<evidence type="ECO:0000313" key="3">
    <source>
        <dbReference type="Proteomes" id="UP001165079"/>
    </source>
</evidence>
<accession>A0A9W6SST2</accession>
<comment type="similarity">
    <text evidence="1">Belongs to the ROK (NagC/XylR) family.</text>
</comment>
<dbReference type="InterPro" id="IPR043129">
    <property type="entry name" value="ATPase_NBD"/>
</dbReference>
<sequence>MPTHPFASASPAVLWREALRGNTLRVARALREGGPGTRAHIVSHTGLSRPTVSAAVTELIDAGLAAEESKEDAPATGGRRAARVALTRAAGIAAGVDVGRRHVRVLLADLGSHVLTELEERLDRDADDHPVMVLDHTASMVDTALAELGASREDIVGLGLGVPGPLTRAGGLGSPTLLPAWAHLAPAAELSGRLGVPVVADNDANLGALGEQRWGAGRGASVFVYVKLATGVGAGLVFDGNLFRGITGTAGELGHVTLDSHGPVCRCGNRGCLELYVGGRALLDHVRHTHPGLTGLRELTTRAAEGDAGLRRVLNDAGGHLGIALGGLVNLVNPEVIAVGGELGGAADLFLETLRTGLSSTAMPAAAKAVQLTTAALGDRATALGGVALALTA</sequence>
<dbReference type="Gene3D" id="3.30.420.40">
    <property type="match status" value="2"/>
</dbReference>
<dbReference type="InterPro" id="IPR049874">
    <property type="entry name" value="ROK_cs"/>
</dbReference>
<dbReference type="PROSITE" id="PS01125">
    <property type="entry name" value="ROK"/>
    <property type="match status" value="1"/>
</dbReference>
<dbReference type="EMBL" id="BSTX01000003">
    <property type="protein sequence ID" value="GLZ80096.1"/>
    <property type="molecule type" value="Genomic_DNA"/>
</dbReference>
<dbReference type="AlphaFoldDB" id="A0A9W6SST2"/>
<dbReference type="InterPro" id="IPR000600">
    <property type="entry name" value="ROK"/>
</dbReference>
<reference evidence="2" key="1">
    <citation type="submission" date="2023-03" db="EMBL/GenBank/DDBJ databases">
        <title>Actinorhabdospora filicis NBRC 111898.</title>
        <authorList>
            <person name="Ichikawa N."/>
            <person name="Sato H."/>
            <person name="Tonouchi N."/>
        </authorList>
    </citation>
    <scope>NUCLEOTIDE SEQUENCE</scope>
    <source>
        <strain evidence="2">NBRC 111898</strain>
    </source>
</reference>
<dbReference type="Proteomes" id="UP001165079">
    <property type="component" value="Unassembled WGS sequence"/>
</dbReference>
<dbReference type="InterPro" id="IPR036388">
    <property type="entry name" value="WH-like_DNA-bd_sf"/>
</dbReference>
<dbReference type="Pfam" id="PF00480">
    <property type="entry name" value="ROK"/>
    <property type="match status" value="1"/>
</dbReference>
<dbReference type="PANTHER" id="PTHR18964:SF173">
    <property type="entry name" value="GLUCOKINASE"/>
    <property type="match status" value="1"/>
</dbReference>
<name>A0A9W6SST2_9ACTN</name>
<dbReference type="InterPro" id="IPR036390">
    <property type="entry name" value="WH_DNA-bd_sf"/>
</dbReference>
<dbReference type="SUPFAM" id="SSF46785">
    <property type="entry name" value="Winged helix' DNA-binding domain"/>
    <property type="match status" value="1"/>
</dbReference>